<keyword evidence="1" id="KW-0812">Transmembrane</keyword>
<feature type="transmembrane region" description="Helical" evidence="1">
    <location>
        <begin position="207"/>
        <end position="226"/>
    </location>
</feature>
<comment type="caution">
    <text evidence="2">The sequence shown here is derived from an EMBL/GenBank/DDBJ whole genome shotgun (WGS) entry which is preliminary data.</text>
</comment>
<dbReference type="PANTHER" id="PTHR36434">
    <property type="entry name" value="MEMBRANE PROTEASE YUGP-RELATED"/>
    <property type="match status" value="1"/>
</dbReference>
<organism evidence="2 3">
    <name type="scientific">Prosthecobacter vanneervenii</name>
    <dbReference type="NCBI Taxonomy" id="48466"/>
    <lineage>
        <taxon>Bacteria</taxon>
        <taxon>Pseudomonadati</taxon>
        <taxon>Verrucomicrobiota</taxon>
        <taxon>Verrucomicrobiia</taxon>
        <taxon>Verrucomicrobiales</taxon>
        <taxon>Verrucomicrobiaceae</taxon>
        <taxon>Prosthecobacter</taxon>
    </lineage>
</organism>
<feature type="transmembrane region" description="Helical" evidence="1">
    <location>
        <begin position="150"/>
        <end position="172"/>
    </location>
</feature>
<gene>
    <name evidence="2" type="ORF">HNQ65_000506</name>
</gene>
<dbReference type="Proteomes" id="UP000590740">
    <property type="component" value="Unassembled WGS sequence"/>
</dbReference>
<feature type="transmembrane region" description="Helical" evidence="1">
    <location>
        <begin position="123"/>
        <end position="144"/>
    </location>
</feature>
<dbReference type="EMBL" id="JACHIG010000001">
    <property type="protein sequence ID" value="MBB5030952.1"/>
    <property type="molecule type" value="Genomic_DNA"/>
</dbReference>
<name>A0A7W7Y7B8_9BACT</name>
<reference evidence="2 3" key="1">
    <citation type="submission" date="2020-08" db="EMBL/GenBank/DDBJ databases">
        <title>Genomic Encyclopedia of Type Strains, Phase IV (KMG-IV): sequencing the most valuable type-strain genomes for metagenomic binning, comparative biology and taxonomic classification.</title>
        <authorList>
            <person name="Goeker M."/>
        </authorList>
    </citation>
    <scope>NUCLEOTIDE SEQUENCE [LARGE SCALE GENOMIC DNA]</scope>
    <source>
        <strain evidence="2 3">DSM 12252</strain>
    </source>
</reference>
<keyword evidence="1" id="KW-1133">Transmembrane helix</keyword>
<evidence type="ECO:0008006" key="4">
    <source>
        <dbReference type="Google" id="ProtNLM"/>
    </source>
</evidence>
<keyword evidence="3" id="KW-1185">Reference proteome</keyword>
<evidence type="ECO:0000313" key="3">
    <source>
        <dbReference type="Proteomes" id="UP000590740"/>
    </source>
</evidence>
<dbReference type="AlphaFoldDB" id="A0A7W7Y7B8"/>
<dbReference type="Pfam" id="PF04298">
    <property type="entry name" value="Zn_peptidase_2"/>
    <property type="match status" value="1"/>
</dbReference>
<protein>
    <recommendedName>
        <fullName evidence="4">Zinc metallopeptidase</fullName>
    </recommendedName>
</protein>
<dbReference type="PANTHER" id="PTHR36434:SF1">
    <property type="entry name" value="MEMBRANE PROTEASE YUGP-RELATED"/>
    <property type="match status" value="1"/>
</dbReference>
<evidence type="ECO:0000256" key="1">
    <source>
        <dbReference type="SAM" id="Phobius"/>
    </source>
</evidence>
<accession>A0A7W7Y7B8</accession>
<proteinExistence type="predicted"/>
<dbReference type="RefSeq" id="WP_184337901.1">
    <property type="nucleotide sequence ID" value="NZ_JACHIG010000001.1"/>
</dbReference>
<sequence length="236" mass="25681">MYSPGFYFDPFYLLLTFGTIALSVYASWRVKSAYGRYSQVPARSGLSGAQIAQRILDLNGIQDVSIHPIAGQLSDHYDPANKRLMLSEENYYGTNVAALGVAAHECGHAIQHQQLYAPLQWRMAAVGITTIAGQIIPFVGMGLLWLMPKIALPILAVCFGIVMLFQLVTLPVEFDATARAKRILASTGAVAPGEETAAMSRVLDAAALTYVAAFISALGTFLYYVMLLLGNNRRDE</sequence>
<keyword evidence="1" id="KW-0472">Membrane</keyword>
<dbReference type="InterPro" id="IPR007395">
    <property type="entry name" value="Zn_peptidase_2"/>
</dbReference>
<feature type="transmembrane region" description="Helical" evidence="1">
    <location>
        <begin position="6"/>
        <end position="28"/>
    </location>
</feature>
<evidence type="ECO:0000313" key="2">
    <source>
        <dbReference type="EMBL" id="MBB5030952.1"/>
    </source>
</evidence>